<evidence type="ECO:0008006" key="4">
    <source>
        <dbReference type="Google" id="ProtNLM"/>
    </source>
</evidence>
<evidence type="ECO:0000256" key="1">
    <source>
        <dbReference type="SAM" id="SignalP"/>
    </source>
</evidence>
<dbReference type="Proteomes" id="UP000193144">
    <property type="component" value="Unassembled WGS sequence"/>
</dbReference>
<name>A0A1Y1ZRX5_9PLEO</name>
<dbReference type="AlphaFoldDB" id="A0A1Y1ZRX5"/>
<sequence>MKGPCWPSLSSRIVSIRWMSCMLVTSSLFASSRIPSLIIEQKGHPLFAASTSSEYVACNCNQGSKGSMALHTSDHGACKSDHGFFGLAFLHRRHGILLCESRAGREWMISLYRAD</sequence>
<protein>
    <recommendedName>
        <fullName evidence="4">Secreted protein</fullName>
    </recommendedName>
</protein>
<accession>A0A1Y1ZRX5</accession>
<evidence type="ECO:0000313" key="2">
    <source>
        <dbReference type="EMBL" id="ORY12954.1"/>
    </source>
</evidence>
<feature type="chain" id="PRO_5012688773" description="Secreted protein" evidence="1">
    <location>
        <begin position="27"/>
        <end position="115"/>
    </location>
</feature>
<comment type="caution">
    <text evidence="2">The sequence shown here is derived from an EMBL/GenBank/DDBJ whole genome shotgun (WGS) entry which is preliminary data.</text>
</comment>
<reference evidence="2 3" key="1">
    <citation type="submission" date="2016-07" db="EMBL/GenBank/DDBJ databases">
        <title>Pervasive Adenine N6-methylation of Active Genes in Fungi.</title>
        <authorList>
            <consortium name="DOE Joint Genome Institute"/>
            <person name="Mondo S.J."/>
            <person name="Dannebaum R.O."/>
            <person name="Kuo R.C."/>
            <person name="Labutti K."/>
            <person name="Haridas S."/>
            <person name="Kuo A."/>
            <person name="Salamov A."/>
            <person name="Ahrendt S.R."/>
            <person name="Lipzen A."/>
            <person name="Sullivan W."/>
            <person name="Andreopoulos W.B."/>
            <person name="Clum A."/>
            <person name="Lindquist E."/>
            <person name="Daum C."/>
            <person name="Ramamoorthy G.K."/>
            <person name="Gryganskyi A."/>
            <person name="Culley D."/>
            <person name="Magnuson J.K."/>
            <person name="James T.Y."/>
            <person name="O'Malley M.A."/>
            <person name="Stajich J.E."/>
            <person name="Spatafora J.W."/>
            <person name="Visel A."/>
            <person name="Grigoriev I.V."/>
        </authorList>
    </citation>
    <scope>NUCLEOTIDE SEQUENCE [LARGE SCALE GENOMIC DNA]</scope>
    <source>
        <strain evidence="2 3">CBS 115471</strain>
    </source>
</reference>
<dbReference type="EMBL" id="MCFA01000046">
    <property type="protein sequence ID" value="ORY12954.1"/>
    <property type="molecule type" value="Genomic_DNA"/>
</dbReference>
<feature type="signal peptide" evidence="1">
    <location>
        <begin position="1"/>
        <end position="26"/>
    </location>
</feature>
<keyword evidence="3" id="KW-1185">Reference proteome</keyword>
<keyword evidence="1" id="KW-0732">Signal</keyword>
<proteinExistence type="predicted"/>
<organism evidence="2 3">
    <name type="scientific">Clohesyomyces aquaticus</name>
    <dbReference type="NCBI Taxonomy" id="1231657"/>
    <lineage>
        <taxon>Eukaryota</taxon>
        <taxon>Fungi</taxon>
        <taxon>Dikarya</taxon>
        <taxon>Ascomycota</taxon>
        <taxon>Pezizomycotina</taxon>
        <taxon>Dothideomycetes</taxon>
        <taxon>Pleosporomycetidae</taxon>
        <taxon>Pleosporales</taxon>
        <taxon>Lindgomycetaceae</taxon>
        <taxon>Clohesyomyces</taxon>
    </lineage>
</organism>
<gene>
    <name evidence="2" type="ORF">BCR34DRAFT_281678</name>
</gene>
<evidence type="ECO:0000313" key="3">
    <source>
        <dbReference type="Proteomes" id="UP000193144"/>
    </source>
</evidence>